<dbReference type="OrthoDB" id="2051942at2"/>
<dbReference type="RefSeq" id="WP_087919384.1">
    <property type="nucleotide sequence ID" value="NZ_CP021780.1"/>
</dbReference>
<gene>
    <name evidence="1" type="ORF">B9T62_34620</name>
</gene>
<dbReference type="NCBIfam" id="TIGR01563">
    <property type="entry name" value="gp16_SPP1"/>
    <property type="match status" value="1"/>
</dbReference>
<sequence length="106" mass="11888">MRMDSELYLLKSGTTGKDVNGDPIITILRRRILGEKQSVRQSEFYQAAAAKLNPELVFVIWTIEYASETKLEYNGLTYSIIRTFNKNGKETELVCTSRFNGGGSSG</sequence>
<proteinExistence type="predicted"/>
<evidence type="ECO:0000313" key="1">
    <source>
        <dbReference type="EMBL" id="ASA25419.1"/>
    </source>
</evidence>
<dbReference type="InterPro" id="IPR008767">
    <property type="entry name" value="Phage_SPP1_head-tail_adaptor"/>
</dbReference>
<evidence type="ECO:0000313" key="2">
    <source>
        <dbReference type="Proteomes" id="UP000249890"/>
    </source>
</evidence>
<protein>
    <recommendedName>
        <fullName evidence="3">Phage head-tail adapter protein</fullName>
    </recommendedName>
</protein>
<name>A0A2Z2KRH3_9BACL</name>
<reference evidence="1 2" key="1">
    <citation type="submission" date="2017-06" db="EMBL/GenBank/DDBJ databases">
        <title>Complete genome sequence of Paenibacillus donghaensis KCTC 13049T isolated from East Sea sediment, South Korea.</title>
        <authorList>
            <person name="Jung B.K."/>
            <person name="Hong S.-J."/>
            <person name="Shin J.-H."/>
        </authorList>
    </citation>
    <scope>NUCLEOTIDE SEQUENCE [LARGE SCALE GENOMIC DNA]</scope>
    <source>
        <strain evidence="1 2">KCTC 13049</strain>
    </source>
</reference>
<dbReference type="Proteomes" id="UP000249890">
    <property type="component" value="Chromosome"/>
</dbReference>
<dbReference type="EMBL" id="CP021780">
    <property type="protein sequence ID" value="ASA25419.1"/>
    <property type="molecule type" value="Genomic_DNA"/>
</dbReference>
<dbReference type="AlphaFoldDB" id="A0A2Z2KRH3"/>
<evidence type="ECO:0008006" key="3">
    <source>
        <dbReference type="Google" id="ProtNLM"/>
    </source>
</evidence>
<accession>A0A2Z2KRH3</accession>
<organism evidence="1 2">
    <name type="scientific">Paenibacillus donghaensis</name>
    <dbReference type="NCBI Taxonomy" id="414771"/>
    <lineage>
        <taxon>Bacteria</taxon>
        <taxon>Bacillati</taxon>
        <taxon>Bacillota</taxon>
        <taxon>Bacilli</taxon>
        <taxon>Bacillales</taxon>
        <taxon>Paenibacillaceae</taxon>
        <taxon>Paenibacillus</taxon>
    </lineage>
</organism>
<keyword evidence="2" id="KW-1185">Reference proteome</keyword>
<dbReference type="KEGG" id="pdh:B9T62_34620"/>